<reference evidence="3 4" key="1">
    <citation type="submission" date="2022-06" db="EMBL/GenBank/DDBJ databases">
        <title>Halomicroarcula sp. a new haloarchaeum isolate from saline soil.</title>
        <authorList>
            <person name="Strakova D."/>
            <person name="Galisteo C."/>
            <person name="Sanchez-Porro C."/>
            <person name="Ventosa A."/>
        </authorList>
    </citation>
    <scope>NUCLEOTIDE SEQUENCE [LARGE SCALE GENOMIC DNA]</scope>
    <source>
        <strain evidence="3 4">S3CR25-11</strain>
    </source>
</reference>
<feature type="region of interest" description="Disordered" evidence="1">
    <location>
        <begin position="529"/>
        <end position="571"/>
    </location>
</feature>
<evidence type="ECO:0000313" key="4">
    <source>
        <dbReference type="Proteomes" id="UP001268864"/>
    </source>
</evidence>
<sequence length="595" mass="59836">MFEALNVSLLASDTISSSLRGIAGAADSAGAAAAASSVEFGAFGEALDAVDDDAMELAVGAHTAKGAVDELGDESLESAAELQTLSGSMGAASASSAGLAASLGPLRGSISSLGPIAAGVVPPLIGLGGALGGLATAGGGAAAGIAAIAGAGLQRKAENMAAASSEFADSGEAMQAIMDELKASMSEAIAPLKTMASTEFAMAGLEGLVELTGIAATSIAELQDTLMPLGSALGADVLEAAPVIFDEIGMTVEALSGQLEGLGGVIQDIPEMIAWFREQAVALTPELGNFAGSLIGATAAIGSFGTSILELILPPLSVALDLIGYFAGLLAAIPKPLLAAAGAFAIYTAAVAVYGGVAGVAAAASTVLAGTIGALTAPISGTALAIAAVIGAVVGIITYFGWWEDIINVVTAAWNGFVEIVEFGIEITYAMIKAIGDILGPIALVLGPLGVLIWTIDNLGRIIDWAGQMFRWFSGLVNDVVSNVLGWVDTAVSAIRDLMDWAMNVVNAIPGVNIDFGNIQENIELDALKSGGGDEGGEQEEKTESEQTKNEAKNHYDFRGADFGGASATDVERTVSEAIRKANRDSRAREDAQGF</sequence>
<feature type="transmembrane region" description="Helical" evidence="2">
    <location>
        <begin position="325"/>
        <end position="347"/>
    </location>
</feature>
<organism evidence="3 4">
    <name type="scientific">Haloarcula onubensis</name>
    <dbReference type="NCBI Taxonomy" id="2950539"/>
    <lineage>
        <taxon>Archaea</taxon>
        <taxon>Methanobacteriati</taxon>
        <taxon>Methanobacteriota</taxon>
        <taxon>Stenosarchaea group</taxon>
        <taxon>Halobacteria</taxon>
        <taxon>Halobacteriales</taxon>
        <taxon>Haloarculaceae</taxon>
        <taxon>Haloarcula</taxon>
    </lineage>
</organism>
<keyword evidence="2" id="KW-1133">Transmembrane helix</keyword>
<evidence type="ECO:0000256" key="2">
    <source>
        <dbReference type="SAM" id="Phobius"/>
    </source>
</evidence>
<name>A0ABU2FWR4_9EURY</name>
<accession>A0ABU2FWR4</accession>
<keyword evidence="2" id="KW-0812">Transmembrane</keyword>
<feature type="transmembrane region" description="Helical" evidence="2">
    <location>
        <begin position="382"/>
        <end position="402"/>
    </location>
</feature>
<protein>
    <recommendedName>
        <fullName evidence="5">Phage tail tape measure protein</fullName>
    </recommendedName>
</protein>
<feature type="transmembrane region" description="Helical" evidence="2">
    <location>
        <begin position="290"/>
        <end position="313"/>
    </location>
</feature>
<evidence type="ECO:0008006" key="5">
    <source>
        <dbReference type="Google" id="ProtNLM"/>
    </source>
</evidence>
<evidence type="ECO:0000313" key="3">
    <source>
        <dbReference type="EMBL" id="MDS0284677.1"/>
    </source>
</evidence>
<dbReference type="Proteomes" id="UP001268864">
    <property type="component" value="Unassembled WGS sequence"/>
</dbReference>
<gene>
    <name evidence="3" type="ORF">NDI86_21485</name>
</gene>
<feature type="transmembrane region" description="Helical" evidence="2">
    <location>
        <begin position="353"/>
        <end position="375"/>
    </location>
</feature>
<keyword evidence="4" id="KW-1185">Reference proteome</keyword>
<dbReference type="EMBL" id="JAMQOS010000010">
    <property type="protein sequence ID" value="MDS0284677.1"/>
    <property type="molecule type" value="Genomic_DNA"/>
</dbReference>
<comment type="caution">
    <text evidence="3">The sequence shown here is derived from an EMBL/GenBank/DDBJ whole genome shotgun (WGS) entry which is preliminary data.</text>
</comment>
<evidence type="ECO:0000256" key="1">
    <source>
        <dbReference type="SAM" id="MobiDB-lite"/>
    </source>
</evidence>
<dbReference type="RefSeq" id="WP_310902343.1">
    <property type="nucleotide sequence ID" value="NZ_JAMQOS010000010.1"/>
</dbReference>
<feature type="transmembrane region" description="Helical" evidence="2">
    <location>
        <begin position="438"/>
        <end position="456"/>
    </location>
</feature>
<keyword evidence="2" id="KW-0472">Membrane</keyword>
<proteinExistence type="predicted"/>
<feature type="compositionally biased region" description="Basic and acidic residues" evidence="1">
    <location>
        <begin position="539"/>
        <end position="560"/>
    </location>
</feature>